<reference evidence="3" key="1">
    <citation type="journal article" date="2016" name="Nat. Commun.">
        <title>The Gonium pectorale genome demonstrates co-option of cell cycle regulation during the evolution of multicellularity.</title>
        <authorList>
            <person name="Hanschen E.R."/>
            <person name="Marriage T.N."/>
            <person name="Ferris P.J."/>
            <person name="Hamaji T."/>
            <person name="Toyoda A."/>
            <person name="Fujiyama A."/>
            <person name="Neme R."/>
            <person name="Noguchi H."/>
            <person name="Minakuchi Y."/>
            <person name="Suzuki M."/>
            <person name="Kawai-Toyooka H."/>
            <person name="Smith D.R."/>
            <person name="Sparks H."/>
            <person name="Anderson J."/>
            <person name="Bakaric R."/>
            <person name="Luria V."/>
            <person name="Karger A."/>
            <person name="Kirschner M.W."/>
            <person name="Durand P.M."/>
            <person name="Michod R.E."/>
            <person name="Nozaki H."/>
            <person name="Olson B.J."/>
        </authorList>
    </citation>
    <scope>NUCLEOTIDE SEQUENCE [LARGE SCALE GENOMIC DNA]</scope>
    <source>
        <strain evidence="3">NIES-2863</strain>
    </source>
</reference>
<evidence type="ECO:0000313" key="3">
    <source>
        <dbReference type="Proteomes" id="UP000075714"/>
    </source>
</evidence>
<accession>A0A150H0C1</accession>
<sequence>MESQREADMDRRTDADAGAPSADEAAAQLRSALALFAREPTRFALRRSVAAVLEAMLAACGGGAEAAERALADFNDRVAFREGEALYVLGLQRYACQRVLEGASFKAAAKAGPPAAAGGAGAAGGEGDGQAAGPNGATAAPAAEAPSAAAATGSGADAAFSGVSAAFCSTYVGDTLAAVTAALQAGEAYVRWRNAALAAAGRLGSRLDRLCRVLELSDKEAALLRYVLFGQTSQEELLAALGGDSRIARQASPAPPSFVGMTTQEFLAFMSSDRRHIREGLLPDCFKLRAKVKELKGYGAKRPMAHGLRSPRGARSAVGRGVLQLYSALYLSPVSSHRHP</sequence>
<organism evidence="2 3">
    <name type="scientific">Gonium pectorale</name>
    <name type="common">Green alga</name>
    <dbReference type="NCBI Taxonomy" id="33097"/>
    <lineage>
        <taxon>Eukaryota</taxon>
        <taxon>Viridiplantae</taxon>
        <taxon>Chlorophyta</taxon>
        <taxon>core chlorophytes</taxon>
        <taxon>Chlorophyceae</taxon>
        <taxon>CS clade</taxon>
        <taxon>Chlamydomonadales</taxon>
        <taxon>Volvocaceae</taxon>
        <taxon>Gonium</taxon>
    </lineage>
</organism>
<comment type="caution">
    <text evidence="2">The sequence shown here is derived from an EMBL/GenBank/DDBJ whole genome shotgun (WGS) entry which is preliminary data.</text>
</comment>
<dbReference type="OrthoDB" id="10617430at2759"/>
<feature type="compositionally biased region" description="Gly residues" evidence="1">
    <location>
        <begin position="118"/>
        <end position="130"/>
    </location>
</feature>
<gene>
    <name evidence="2" type="ORF">GPECTOR_2g1167</name>
</gene>
<protein>
    <submittedName>
        <fullName evidence="2">Uncharacterized protein</fullName>
    </submittedName>
</protein>
<evidence type="ECO:0000256" key="1">
    <source>
        <dbReference type="SAM" id="MobiDB-lite"/>
    </source>
</evidence>
<keyword evidence="3" id="KW-1185">Reference proteome</keyword>
<evidence type="ECO:0000313" key="2">
    <source>
        <dbReference type="EMBL" id="KXZ55617.1"/>
    </source>
</evidence>
<name>A0A150H0C1_GONPE</name>
<feature type="region of interest" description="Disordered" evidence="1">
    <location>
        <begin position="117"/>
        <end position="139"/>
    </location>
</feature>
<dbReference type="EMBL" id="LSYV01000003">
    <property type="protein sequence ID" value="KXZ55617.1"/>
    <property type="molecule type" value="Genomic_DNA"/>
</dbReference>
<feature type="region of interest" description="Disordered" evidence="1">
    <location>
        <begin position="1"/>
        <end position="22"/>
    </location>
</feature>
<feature type="compositionally biased region" description="Basic and acidic residues" evidence="1">
    <location>
        <begin position="1"/>
        <end position="15"/>
    </location>
</feature>
<dbReference type="AlphaFoldDB" id="A0A150H0C1"/>
<proteinExistence type="predicted"/>
<dbReference type="Proteomes" id="UP000075714">
    <property type="component" value="Unassembled WGS sequence"/>
</dbReference>